<dbReference type="Pfam" id="PF02205">
    <property type="entry name" value="WH2"/>
    <property type="match status" value="1"/>
</dbReference>
<dbReference type="InterPro" id="IPR002048">
    <property type="entry name" value="EF_hand_dom"/>
</dbReference>
<evidence type="ECO:0000256" key="8">
    <source>
        <dbReference type="ARBA" id="ARBA00022475"/>
    </source>
</evidence>
<feature type="region of interest" description="Disordered" evidence="18">
    <location>
        <begin position="792"/>
        <end position="869"/>
    </location>
</feature>
<protein>
    <recommendedName>
        <fullName evidence="6">Actin cytoskeleton-regulatory complex protein PAN1</fullName>
    </recommendedName>
    <alternativeName>
        <fullName evidence="7">Actin cytoskeleton-regulatory complex protein pan1</fullName>
    </alternativeName>
</protein>
<feature type="compositionally biased region" description="Polar residues" evidence="18">
    <location>
        <begin position="151"/>
        <end position="168"/>
    </location>
</feature>
<feature type="compositionally biased region" description="Low complexity" evidence="18">
    <location>
        <begin position="792"/>
        <end position="811"/>
    </location>
</feature>
<feature type="compositionally biased region" description="Polar residues" evidence="18">
    <location>
        <begin position="1051"/>
        <end position="1067"/>
    </location>
</feature>
<keyword evidence="8" id="KW-1003">Cell membrane</keyword>
<keyword evidence="10" id="KW-0254">Endocytosis</keyword>
<feature type="compositionally biased region" description="Low complexity" evidence="18">
    <location>
        <begin position="1"/>
        <end position="37"/>
    </location>
</feature>
<keyword evidence="15" id="KW-0009">Actin-binding</keyword>
<evidence type="ECO:0000256" key="12">
    <source>
        <dbReference type="ARBA" id="ARBA00022753"/>
    </source>
</evidence>
<feature type="region of interest" description="Disordered" evidence="18">
    <location>
        <begin position="1"/>
        <end position="181"/>
    </location>
</feature>
<keyword evidence="16" id="KW-0206">Cytoskeleton</keyword>
<comment type="subunit">
    <text evidence="5">Component of the PAN1 actin cytoskeleton-regulatory complex.</text>
</comment>
<feature type="region of interest" description="Disordered" evidence="18">
    <location>
        <begin position="691"/>
        <end position="716"/>
    </location>
</feature>
<accession>A0ABR3PG82</accession>
<evidence type="ECO:0000256" key="13">
    <source>
        <dbReference type="ARBA" id="ARBA00023054"/>
    </source>
</evidence>
<feature type="domain" description="EH" evidence="19">
    <location>
        <begin position="457"/>
        <end position="546"/>
    </location>
</feature>
<feature type="region of interest" description="Disordered" evidence="18">
    <location>
        <begin position="290"/>
        <end position="371"/>
    </location>
</feature>
<dbReference type="PROSITE" id="PS50222">
    <property type="entry name" value="EF_HAND_2"/>
    <property type="match status" value="1"/>
</dbReference>
<dbReference type="Pfam" id="PF08226">
    <property type="entry name" value="DUF1720"/>
    <property type="match status" value="2"/>
</dbReference>
<feature type="compositionally biased region" description="Low complexity" evidence="18">
    <location>
        <begin position="1181"/>
        <end position="1192"/>
    </location>
</feature>
<feature type="compositionally biased region" description="Low complexity" evidence="18">
    <location>
        <begin position="301"/>
        <end position="321"/>
    </location>
</feature>
<evidence type="ECO:0000256" key="14">
    <source>
        <dbReference type="ARBA" id="ARBA00023136"/>
    </source>
</evidence>
<dbReference type="InterPro" id="IPR013182">
    <property type="entry name" value="DUF1720"/>
</dbReference>
<proteinExistence type="inferred from homology"/>
<evidence type="ECO:0000256" key="18">
    <source>
        <dbReference type="SAM" id="MobiDB-lite"/>
    </source>
</evidence>
<feature type="compositionally biased region" description="Low complexity" evidence="18">
    <location>
        <begin position="1208"/>
        <end position="1219"/>
    </location>
</feature>
<evidence type="ECO:0000256" key="10">
    <source>
        <dbReference type="ARBA" id="ARBA00022583"/>
    </source>
</evidence>
<comment type="function">
    <text evidence="17">Component of the PAN1 actin cytoskeleton-regulatory complex required for the internalization of endosomes during actin-coupled endocytosis. The complex links the site of endocytosis to the cell membrane-associated actin cytoskeleton. Mediates uptake of external molecules and vacuolar degradation of plasma membrane proteins. Plays a role in the proper organization of the cell membrane-associated actin cytoskeleton and promotes its destabilization.</text>
</comment>
<feature type="compositionally biased region" description="Polar residues" evidence="18">
    <location>
        <begin position="44"/>
        <end position="65"/>
    </location>
</feature>
<comment type="similarity">
    <text evidence="4">Belongs to the PAN1 family.</text>
</comment>
<feature type="compositionally biased region" description="Low complexity" evidence="18">
    <location>
        <begin position="627"/>
        <end position="638"/>
    </location>
</feature>
<dbReference type="Proteomes" id="UP001562354">
    <property type="component" value="Unassembled WGS sequence"/>
</dbReference>
<evidence type="ECO:0000256" key="5">
    <source>
        <dbReference type="ARBA" id="ARBA00011159"/>
    </source>
</evidence>
<feature type="compositionally biased region" description="Low complexity" evidence="18">
    <location>
        <begin position="934"/>
        <end position="944"/>
    </location>
</feature>
<dbReference type="RefSeq" id="XP_069201035.1">
    <property type="nucleotide sequence ID" value="XM_069343211.1"/>
</dbReference>
<evidence type="ECO:0000256" key="7">
    <source>
        <dbReference type="ARBA" id="ARBA00020728"/>
    </source>
</evidence>
<feature type="domain" description="EF-hand" evidence="20">
    <location>
        <begin position="490"/>
        <end position="525"/>
    </location>
</feature>
<evidence type="ECO:0000313" key="22">
    <source>
        <dbReference type="Proteomes" id="UP001562354"/>
    </source>
</evidence>
<dbReference type="PROSITE" id="PS50031">
    <property type="entry name" value="EH"/>
    <property type="match status" value="2"/>
</dbReference>
<feature type="compositionally biased region" description="Basic and acidic residues" evidence="18">
    <location>
        <begin position="1075"/>
        <end position="1146"/>
    </location>
</feature>
<dbReference type="PANTHER" id="PTHR11216:SF173">
    <property type="entry name" value="ACTIN CYTOSKELETON-REGULATORY COMPLEX PROTEIN PAN1"/>
    <property type="match status" value="1"/>
</dbReference>
<dbReference type="CDD" id="cd00052">
    <property type="entry name" value="EH"/>
    <property type="match status" value="2"/>
</dbReference>
<dbReference type="InterPro" id="IPR000261">
    <property type="entry name" value="EH_dom"/>
</dbReference>
<evidence type="ECO:0000256" key="9">
    <source>
        <dbReference type="ARBA" id="ARBA00022490"/>
    </source>
</evidence>
<dbReference type="InterPro" id="IPR011992">
    <property type="entry name" value="EF-hand-dom_pair"/>
</dbReference>
<feature type="compositionally biased region" description="Polar residues" evidence="18">
    <location>
        <begin position="322"/>
        <end position="334"/>
    </location>
</feature>
<feature type="compositionally biased region" description="Pro residues" evidence="18">
    <location>
        <begin position="1352"/>
        <end position="1375"/>
    </location>
</feature>
<dbReference type="SMART" id="SM00027">
    <property type="entry name" value="EH"/>
    <property type="match status" value="2"/>
</dbReference>
<dbReference type="Pfam" id="PF12763">
    <property type="entry name" value="EH"/>
    <property type="match status" value="2"/>
</dbReference>
<evidence type="ECO:0000256" key="11">
    <source>
        <dbReference type="ARBA" id="ARBA00022737"/>
    </source>
</evidence>
<sequence length="1458" mass="156959">MFSNSNSYLGGGNSSRPGQGQYGQPPQQQQSYLQPGGFAAQPTGFGQMNQMQPQYTGMPQMSGGLQPQATGFPPQQQQQQLQPQATGFPGQQPQQQFGQPQPLMAQQTGYPPQPFQQQQQMQSMQPQPTGYPAQPQPQQQPVAQPQLPQPTGMTSAQMADSFRATPSHTRPKPPAASAKHKIPNIRLSFITAQDQAKFEQLFKSAVGDDQALSGEKSKDLLLRSKLPGDALSQIWTLSDTTKSGQLLFPEFALAMYLCNIKLTGKDLPAQLPERVRNEVSSMVDIISFGVADDIPPPPQPATNAPNFSEPPQIQQPQPTQPSNSQLMAQLTAQPTGYMPGFQSQQIGLQPQPTGYQPNSLQPQPTAYNGPRPPMPPMPTGFGQGLSPQQTGYPAAPLNAQPTGMPGQWGLVNAPSAGLPNLQALQQQMMPQPGREAGFSAAGLRGNASVPWAITKDEKKIYDQMFKAWDGFGKGSISGAQAIEIFGQSGLDKPDLERIWTLSDPHNKGKLNLDEFAVAMHLIYRRLNGYPVPATLPPELVPPSTRKLNDSLGTMKSLLSQDAQQRKSSGAFLQPQKTGVSYLKNHSLRGDSNGSVNSRKDATVYKNNDDDVGYRSSARRRVGDGGRSPSPAQSPAPSADEMSVDQLKKAIREKQILLDAMDFEDENNADQEDALDRKDRKEADELYRRIRNLQEDIDTHPNASFKSGDSDAERRSMKRQLQGLTDSLPELASHVRRCERAIADAQLELFRLRDAKAHPSSAPAVVGTGPGGAVTESDRLKARARAMMQARSAALTGKPAPATGGDDGAAAAKRLEDESNRVRLEREENERMVRDVEDSVTEYSKSLEQNLKEGSEDASTEHARRRWEDGLGVEDEVKDFIFDLQRSSRSTKIRKEESGRSRDPVASTRAEDTSRPSSASRYESPARSETPRATSSGGSASYSSYKTAEERAAFIKQQAEQRMAERLAALGLKAPTKPGESAQQRQERERKEKEDRLRKAEEEDARREQERQQRLADESVAPPTAAASSAKKPPPPPSRKGAPEASHKQEEQQAAEQSLREQQMAQASETQALEEEEKRQEQEVERQREEAQASLRALEEQVRQGKLKKDEEKKKRKAAQKDAQEKETRLAAQRAEIEAAKEKERQLRLQLEAMGDDDDSSDDDEGPQVLEPQDSASVPALEVPAEIPATAPAAPAPPTPSEQPPVASPPAVAVNTAVPDAESKNPFFKSMATPSVPGIVSPPAASDASTNPFYRMTQPDANKTSLPAPQAQPSRRMAKKEEDDDWSAASSASSDDEDEDDRPTGGSAKQLASILFGTMGPPRPLSAMDNAASPSATASPAPAPGSSGLASPTPLPPMSPPTGAPAAPPPPPPPMPEAGAGALPPPPPPPMPMGGAPPPPPMPNGGAPPPPPMPAAAAAPAGGRPNIGGLLGEIQAGKGLRKTQTKDKSASSVAGRVLG</sequence>
<feature type="compositionally biased region" description="Basic and acidic residues" evidence="18">
    <location>
        <begin position="984"/>
        <end position="1016"/>
    </location>
</feature>
<keyword evidence="11" id="KW-0677">Repeat</keyword>
<feature type="compositionally biased region" description="Polar residues" evidence="18">
    <location>
        <begin position="341"/>
        <end position="366"/>
    </location>
</feature>
<feature type="compositionally biased region" description="Basic and acidic residues" evidence="18">
    <location>
        <begin position="812"/>
        <end position="836"/>
    </location>
</feature>
<keyword evidence="14" id="KW-0472">Membrane</keyword>
<feature type="compositionally biased region" description="Basic and acidic residues" evidence="18">
    <location>
        <begin position="892"/>
        <end position="913"/>
    </location>
</feature>
<evidence type="ECO:0000256" key="3">
    <source>
        <dbReference type="ARBA" id="ARBA00004413"/>
    </source>
</evidence>
<feature type="region of interest" description="Disordered" evidence="18">
    <location>
        <begin position="965"/>
        <end position="1458"/>
    </location>
</feature>
<evidence type="ECO:0000259" key="19">
    <source>
        <dbReference type="PROSITE" id="PS50031"/>
    </source>
</evidence>
<dbReference type="Gene3D" id="1.10.238.10">
    <property type="entry name" value="EF-hand"/>
    <property type="match status" value="2"/>
</dbReference>
<keyword evidence="13" id="KW-0175">Coiled coil</keyword>
<feature type="region of interest" description="Disordered" evidence="18">
    <location>
        <begin position="582"/>
        <end position="644"/>
    </location>
</feature>
<feature type="compositionally biased region" description="Low complexity" evidence="18">
    <location>
        <begin position="66"/>
        <end position="150"/>
    </location>
</feature>
<feature type="compositionally biased region" description="Polar residues" evidence="18">
    <location>
        <begin position="1258"/>
        <end position="1272"/>
    </location>
</feature>
<feature type="compositionally biased region" description="Basic and acidic residues" evidence="18">
    <location>
        <begin position="1040"/>
        <end position="1050"/>
    </location>
</feature>
<gene>
    <name evidence="21" type="ORF">AAFC00_003698</name>
</gene>
<evidence type="ECO:0000256" key="17">
    <source>
        <dbReference type="ARBA" id="ARBA00025194"/>
    </source>
</evidence>
<dbReference type="EMBL" id="JBFMKM010000008">
    <property type="protein sequence ID" value="KAL1304761.1"/>
    <property type="molecule type" value="Genomic_DNA"/>
</dbReference>
<keyword evidence="9" id="KW-0963">Cytoplasm</keyword>
<evidence type="ECO:0000259" key="20">
    <source>
        <dbReference type="PROSITE" id="PS50222"/>
    </source>
</evidence>
<dbReference type="InterPro" id="IPR003124">
    <property type="entry name" value="WH2_dom"/>
</dbReference>
<keyword evidence="22" id="KW-1185">Reference proteome</keyword>
<dbReference type="SUPFAM" id="SSF47473">
    <property type="entry name" value="EF-hand"/>
    <property type="match status" value="2"/>
</dbReference>
<evidence type="ECO:0000256" key="1">
    <source>
        <dbReference type="ARBA" id="ARBA00004125"/>
    </source>
</evidence>
<comment type="caution">
    <text evidence="21">The sequence shown here is derived from an EMBL/GenBank/DDBJ whole genome shotgun (WGS) entry which is preliminary data.</text>
</comment>
<keyword evidence="12" id="KW-0967">Endosome</keyword>
<feature type="compositionally biased region" description="Pro residues" evidence="18">
    <location>
        <begin position="1193"/>
        <end position="1207"/>
    </location>
</feature>
<evidence type="ECO:0000256" key="2">
    <source>
        <dbReference type="ARBA" id="ARBA00004134"/>
    </source>
</evidence>
<feature type="compositionally biased region" description="Acidic residues" evidence="18">
    <location>
        <begin position="1153"/>
        <end position="1165"/>
    </location>
</feature>
<dbReference type="PANTHER" id="PTHR11216">
    <property type="entry name" value="EH DOMAIN"/>
    <property type="match status" value="1"/>
</dbReference>
<feature type="compositionally biased region" description="Low complexity" evidence="18">
    <location>
        <begin position="1020"/>
        <end position="1030"/>
    </location>
</feature>
<name>A0ABR3PG82_9PEZI</name>
<comment type="subcellular location">
    <subcellularLocation>
        <location evidence="3">Cell membrane</location>
        <topology evidence="3">Peripheral membrane protein</topology>
        <orientation evidence="3">Cytoplasmic side</orientation>
    </subcellularLocation>
    <subcellularLocation>
        <location evidence="2">Cytoplasm</location>
        <location evidence="2">Cytoskeleton</location>
        <location evidence="2">Actin patch</location>
    </subcellularLocation>
    <subcellularLocation>
        <location evidence="1">Endosome membrane</location>
        <topology evidence="1">Peripheral membrane protein</topology>
        <orientation evidence="1">Cytoplasmic side</orientation>
    </subcellularLocation>
</comment>
<dbReference type="GeneID" id="95977398"/>
<feature type="compositionally biased region" description="Pro residues" evidence="18">
    <location>
        <begin position="1382"/>
        <end position="1413"/>
    </location>
</feature>
<feature type="compositionally biased region" description="Low complexity" evidence="18">
    <location>
        <begin position="1330"/>
        <end position="1351"/>
    </location>
</feature>
<organism evidence="21 22">
    <name type="scientific">Neodothiora populina</name>
    <dbReference type="NCBI Taxonomy" id="2781224"/>
    <lineage>
        <taxon>Eukaryota</taxon>
        <taxon>Fungi</taxon>
        <taxon>Dikarya</taxon>
        <taxon>Ascomycota</taxon>
        <taxon>Pezizomycotina</taxon>
        <taxon>Dothideomycetes</taxon>
        <taxon>Dothideomycetidae</taxon>
        <taxon>Dothideales</taxon>
        <taxon>Dothioraceae</taxon>
        <taxon>Neodothiora</taxon>
    </lineage>
</organism>
<evidence type="ECO:0000256" key="6">
    <source>
        <dbReference type="ARBA" id="ARBA00015110"/>
    </source>
</evidence>
<evidence type="ECO:0000256" key="15">
    <source>
        <dbReference type="ARBA" id="ARBA00023203"/>
    </source>
</evidence>
<feature type="domain" description="EH" evidence="19">
    <location>
        <begin position="194"/>
        <end position="282"/>
    </location>
</feature>
<feature type="compositionally biased region" description="Basic and acidic residues" evidence="18">
    <location>
        <begin position="597"/>
        <end position="612"/>
    </location>
</feature>
<evidence type="ECO:0000256" key="16">
    <source>
        <dbReference type="ARBA" id="ARBA00023212"/>
    </source>
</evidence>
<reference evidence="21 22" key="1">
    <citation type="submission" date="2024-07" db="EMBL/GenBank/DDBJ databases">
        <title>Draft sequence of the Neodothiora populina.</title>
        <authorList>
            <person name="Drown D.D."/>
            <person name="Schuette U.S."/>
            <person name="Buechlein A.B."/>
            <person name="Rusch D.R."/>
            <person name="Winton L.W."/>
            <person name="Adams G.A."/>
        </authorList>
    </citation>
    <scope>NUCLEOTIDE SEQUENCE [LARGE SCALE GENOMIC DNA]</scope>
    <source>
        <strain evidence="21 22">CPC 39397</strain>
    </source>
</reference>
<feature type="region of interest" description="Disordered" evidence="18">
    <location>
        <begin position="883"/>
        <end position="946"/>
    </location>
</feature>
<feature type="compositionally biased region" description="Basic and acidic residues" evidence="18">
    <location>
        <begin position="849"/>
        <end position="868"/>
    </location>
</feature>
<evidence type="ECO:0000256" key="4">
    <source>
        <dbReference type="ARBA" id="ARBA00009351"/>
    </source>
</evidence>
<evidence type="ECO:0000313" key="21">
    <source>
        <dbReference type="EMBL" id="KAL1304761.1"/>
    </source>
</evidence>